<evidence type="ECO:0000256" key="5">
    <source>
        <dbReference type="ARBA" id="ARBA00022692"/>
    </source>
</evidence>
<evidence type="ECO:0000256" key="10">
    <source>
        <dbReference type="ARBA" id="ARBA00022989"/>
    </source>
</evidence>
<feature type="transmembrane region" description="Helical" evidence="15">
    <location>
        <begin position="398"/>
        <end position="418"/>
    </location>
</feature>
<feature type="transmembrane region" description="Helical" evidence="15">
    <location>
        <begin position="638"/>
        <end position="661"/>
    </location>
</feature>
<evidence type="ECO:0000256" key="12">
    <source>
        <dbReference type="ARBA" id="ARBA00023136"/>
    </source>
</evidence>
<feature type="domain" description="Endoplasmic reticulum metallopeptidase 1/1-A TM" evidence="18">
    <location>
        <begin position="432"/>
        <end position="653"/>
    </location>
</feature>
<dbReference type="GO" id="GO:0005789">
    <property type="term" value="C:endoplasmic reticulum membrane"/>
    <property type="evidence" value="ECO:0007669"/>
    <property type="project" value="UniProtKB-SubCell"/>
</dbReference>
<feature type="transmembrane region" description="Helical" evidence="15">
    <location>
        <begin position="570"/>
        <end position="595"/>
    </location>
</feature>
<accession>A0A5E4N8B8</accession>
<keyword evidence="20" id="KW-1185">Reference proteome</keyword>
<dbReference type="AlphaFoldDB" id="A0A5E4N8B8"/>
<dbReference type="PANTHER" id="PTHR12147">
    <property type="entry name" value="METALLOPEPTIDASE M28 FAMILY MEMBER"/>
    <property type="match status" value="1"/>
</dbReference>
<feature type="transmembrane region" description="Helical" evidence="15">
    <location>
        <begin position="607"/>
        <end position="626"/>
    </location>
</feature>
<dbReference type="Pfam" id="PF04389">
    <property type="entry name" value="Peptidase_M28"/>
    <property type="match status" value="1"/>
</dbReference>
<evidence type="ECO:0000256" key="8">
    <source>
        <dbReference type="ARBA" id="ARBA00022824"/>
    </source>
</evidence>
<protein>
    <recommendedName>
        <fullName evidence="14">FXNA-like protease</fullName>
    </recommendedName>
</protein>
<dbReference type="InterPro" id="IPR053973">
    <property type="entry name" value="ERMP1-like_C"/>
</dbReference>
<proteinExistence type="inferred from homology"/>
<dbReference type="InterPro" id="IPR045175">
    <property type="entry name" value="M28_fam"/>
</dbReference>
<keyword evidence="5 15" id="KW-0812">Transmembrane</keyword>
<dbReference type="EMBL" id="CABPRJ010001488">
    <property type="protein sequence ID" value="VVC38651.1"/>
    <property type="molecule type" value="Genomic_DNA"/>
</dbReference>
<dbReference type="GO" id="GO:0046872">
    <property type="term" value="F:metal ion binding"/>
    <property type="evidence" value="ECO:0007669"/>
    <property type="project" value="UniProtKB-KW"/>
</dbReference>
<dbReference type="Pfam" id="PF22249">
    <property type="entry name" value="ERMP1-TM"/>
    <property type="match status" value="1"/>
</dbReference>
<dbReference type="GO" id="GO:0008235">
    <property type="term" value="F:metalloexopeptidase activity"/>
    <property type="evidence" value="ECO:0007669"/>
    <property type="project" value="InterPro"/>
</dbReference>
<keyword evidence="8" id="KW-0256">Endoplasmic reticulum</keyword>
<dbReference type="Gene3D" id="3.40.630.10">
    <property type="entry name" value="Zn peptidases"/>
    <property type="match status" value="1"/>
</dbReference>
<keyword evidence="9" id="KW-0862">Zinc</keyword>
<feature type="transmembrane region" description="Helical" evidence="15">
    <location>
        <begin position="473"/>
        <end position="493"/>
    </location>
</feature>
<keyword evidence="13" id="KW-0325">Glycoprotein</keyword>
<evidence type="ECO:0000256" key="7">
    <source>
        <dbReference type="ARBA" id="ARBA00022801"/>
    </source>
</evidence>
<evidence type="ECO:0000259" key="17">
    <source>
        <dbReference type="Pfam" id="PF22248"/>
    </source>
</evidence>
<comment type="cofactor">
    <cofactor evidence="1">
        <name>Zn(2+)</name>
        <dbReference type="ChEBI" id="CHEBI:29105"/>
    </cofactor>
</comment>
<feature type="domain" description="Endoplasmic reticulum metallopeptidase 1-like C-terminal" evidence="17">
    <location>
        <begin position="671"/>
        <end position="897"/>
    </location>
</feature>
<dbReference type="SUPFAM" id="SSF53187">
    <property type="entry name" value="Zn-dependent exopeptidases"/>
    <property type="match status" value="1"/>
</dbReference>
<name>A0A5E4N8B8_9HEMI</name>
<evidence type="ECO:0000313" key="20">
    <source>
        <dbReference type="Proteomes" id="UP000325440"/>
    </source>
</evidence>
<keyword evidence="7" id="KW-0378">Hydrolase</keyword>
<dbReference type="GO" id="GO:0006508">
    <property type="term" value="P:proteolysis"/>
    <property type="evidence" value="ECO:0007669"/>
    <property type="project" value="UniProtKB-KW"/>
</dbReference>
<evidence type="ECO:0000259" key="18">
    <source>
        <dbReference type="Pfam" id="PF22249"/>
    </source>
</evidence>
<sequence>MIRTKNDSFSKLRLRTKLSKQYDVLPKHLKDTVFNRSKATRLLPTGPYHFLSCIAFSVAIYTVLALIEKNLPEPVTISNEHKYPGRFIAERAKNNLFNLTSMGPRPVGSKENEILAVKFILNEIKTIIKQTDSVQKVEWDLQRVSGSFPLQFLDGMTNVYRNVQNIVVKIGPIKSSPHSLLINCHFDSVMGSPGASDDGASCAIMLELLRVISRMKSPLKNNIIFLFNGAEENMMQASHGFITKHKWASNVRAFINMEACGAGGKEILFQVGPNHPWLLEAYSDTVPYPLASSMAQEIFQSGIIPGDTDYRIFRDFGRVSGLDFAWSANGYVYHTELDTLDKIPLGTFQRTGDNMLPLILNLVNSKQISDIEKYSTGNLVFFDFLGIFIVHWSEELSYIINISVIIVSLLIILYNANYTHITGFTIKDYFKSCLKCSSLNVIIWLVTLLTITLLSLIVVLLDRCLSWFAQPVWLLFLYIIPTILVPMILLTLFGRTFLWGRNGGVHYPNYLMYCIARDGNQLLYITILLICVLLRIRSGFAVALFVTCNAISNSLHNTLLKNNYDHKILWLHWSCMLVPFALSAYMIQAALLLVVPIMGRSGSGNHAETVMSLITSAMFILVYSFYNPLVLLIQKVYTVFYTLGIVLLVSFLVLVFTPLGFPYSGDPNNLAPQRFMVAHVERNLYGYNGSLRDSQNGLWIIDLDVNSPHSIVRHAPELMNARQISHNECSKELYCGLPYFMPVTSFIWKTHWIDSKPLEEELPLSLNLTYRDYRLNNVQRLSFFAIGPDHITFVLSLYDGIKLKDWSLSIGKPLEGPQWNGRPTYFVYYACANDIVPWEFWIELEVPENHIGPQIEVGLSGHRMHGPHQYTPQLKTFLNKLPQWTTTTGWTSSYKSYTL</sequence>
<evidence type="ECO:0000313" key="19">
    <source>
        <dbReference type="EMBL" id="VVC38651.1"/>
    </source>
</evidence>
<dbReference type="InterPro" id="IPR053974">
    <property type="entry name" value="ERMP1_1-A_TM"/>
</dbReference>
<dbReference type="FunFam" id="3.40.630.10:FF:000008">
    <property type="entry name" value="Endoplasmic reticulum metallopeptidase 1"/>
    <property type="match status" value="1"/>
</dbReference>
<evidence type="ECO:0000256" key="15">
    <source>
        <dbReference type="SAM" id="Phobius"/>
    </source>
</evidence>
<comment type="similarity">
    <text evidence="3">Belongs to the peptidase M28 family.</text>
</comment>
<dbReference type="PANTHER" id="PTHR12147:SF22">
    <property type="entry name" value="ENDOPLASMIC RETICULUM METALLOPEPTIDASE 1"/>
    <property type="match status" value="1"/>
</dbReference>
<evidence type="ECO:0000256" key="4">
    <source>
        <dbReference type="ARBA" id="ARBA00022670"/>
    </source>
</evidence>
<evidence type="ECO:0000256" key="6">
    <source>
        <dbReference type="ARBA" id="ARBA00022723"/>
    </source>
</evidence>
<keyword evidence="6" id="KW-0479">Metal-binding</keyword>
<dbReference type="Pfam" id="PF22248">
    <property type="entry name" value="ERMP1_C"/>
    <property type="match status" value="1"/>
</dbReference>
<feature type="domain" description="Peptidase M28" evidence="16">
    <location>
        <begin position="165"/>
        <end position="358"/>
    </location>
</feature>
<dbReference type="InterPro" id="IPR048024">
    <property type="entry name" value="Fxna-like_M28_dom"/>
</dbReference>
<evidence type="ECO:0000256" key="13">
    <source>
        <dbReference type="ARBA" id="ARBA00023180"/>
    </source>
</evidence>
<evidence type="ECO:0000256" key="14">
    <source>
        <dbReference type="ARBA" id="ARBA00078796"/>
    </source>
</evidence>
<gene>
    <name evidence="19" type="ORF">CINCED_3A011978</name>
</gene>
<keyword evidence="12 15" id="KW-0472">Membrane</keyword>
<evidence type="ECO:0000256" key="3">
    <source>
        <dbReference type="ARBA" id="ARBA00010918"/>
    </source>
</evidence>
<organism evidence="19 20">
    <name type="scientific">Cinara cedri</name>
    <dbReference type="NCBI Taxonomy" id="506608"/>
    <lineage>
        <taxon>Eukaryota</taxon>
        <taxon>Metazoa</taxon>
        <taxon>Ecdysozoa</taxon>
        <taxon>Arthropoda</taxon>
        <taxon>Hexapoda</taxon>
        <taxon>Insecta</taxon>
        <taxon>Pterygota</taxon>
        <taxon>Neoptera</taxon>
        <taxon>Paraneoptera</taxon>
        <taxon>Hemiptera</taxon>
        <taxon>Sternorrhyncha</taxon>
        <taxon>Aphidomorpha</taxon>
        <taxon>Aphidoidea</taxon>
        <taxon>Aphididae</taxon>
        <taxon>Lachninae</taxon>
        <taxon>Cinara</taxon>
    </lineage>
</organism>
<feature type="transmembrane region" description="Helical" evidence="15">
    <location>
        <begin position="522"/>
        <end position="546"/>
    </location>
</feature>
<evidence type="ECO:0000256" key="2">
    <source>
        <dbReference type="ARBA" id="ARBA00004477"/>
    </source>
</evidence>
<keyword evidence="11" id="KW-0482">Metalloprotease</keyword>
<evidence type="ECO:0000259" key="16">
    <source>
        <dbReference type="Pfam" id="PF04389"/>
    </source>
</evidence>
<feature type="transmembrane region" description="Helical" evidence="15">
    <location>
        <begin position="48"/>
        <end position="67"/>
    </location>
</feature>
<keyword evidence="4" id="KW-0645">Protease</keyword>
<evidence type="ECO:0000256" key="11">
    <source>
        <dbReference type="ARBA" id="ARBA00023049"/>
    </source>
</evidence>
<reference evidence="19 20" key="1">
    <citation type="submission" date="2019-08" db="EMBL/GenBank/DDBJ databases">
        <authorList>
            <person name="Alioto T."/>
            <person name="Alioto T."/>
            <person name="Gomez Garrido J."/>
        </authorList>
    </citation>
    <scope>NUCLEOTIDE SEQUENCE [LARGE SCALE GENOMIC DNA]</scope>
</reference>
<dbReference type="OrthoDB" id="76293at2759"/>
<evidence type="ECO:0000256" key="9">
    <source>
        <dbReference type="ARBA" id="ARBA00022833"/>
    </source>
</evidence>
<keyword evidence="10 15" id="KW-1133">Transmembrane helix</keyword>
<feature type="transmembrane region" description="Helical" evidence="15">
    <location>
        <begin position="439"/>
        <end position="461"/>
    </location>
</feature>
<comment type="subcellular location">
    <subcellularLocation>
        <location evidence="2">Endoplasmic reticulum membrane</location>
        <topology evidence="2">Multi-pass membrane protein</topology>
    </subcellularLocation>
</comment>
<dbReference type="CDD" id="cd03875">
    <property type="entry name" value="M28_Fxna_like"/>
    <property type="match status" value="1"/>
</dbReference>
<dbReference type="InterPro" id="IPR007484">
    <property type="entry name" value="Peptidase_M28"/>
</dbReference>
<evidence type="ECO:0000256" key="1">
    <source>
        <dbReference type="ARBA" id="ARBA00001947"/>
    </source>
</evidence>
<dbReference type="Proteomes" id="UP000325440">
    <property type="component" value="Unassembled WGS sequence"/>
</dbReference>